<dbReference type="GO" id="GO:0046983">
    <property type="term" value="F:protein dimerization activity"/>
    <property type="evidence" value="ECO:0007669"/>
    <property type="project" value="InterPro"/>
</dbReference>
<dbReference type="OrthoDB" id="515493at2759"/>
<evidence type="ECO:0000256" key="6">
    <source>
        <dbReference type="SAM" id="Coils"/>
    </source>
</evidence>
<evidence type="ECO:0000256" key="2">
    <source>
        <dbReference type="ARBA" id="ARBA00023015"/>
    </source>
</evidence>
<dbReference type="EMBL" id="JAEFBJ010000008">
    <property type="protein sequence ID" value="KAG7583053.1"/>
    <property type="molecule type" value="Genomic_DNA"/>
</dbReference>
<dbReference type="Proteomes" id="UP000694251">
    <property type="component" value="Chromosome 8"/>
</dbReference>
<evidence type="ECO:0000313" key="9">
    <source>
        <dbReference type="Proteomes" id="UP000694251"/>
    </source>
</evidence>
<reference evidence="8 9" key="1">
    <citation type="submission" date="2020-12" db="EMBL/GenBank/DDBJ databases">
        <title>Concerted genomic and epigenomic changes stabilize Arabidopsis allopolyploids.</title>
        <authorList>
            <person name="Chen Z."/>
        </authorList>
    </citation>
    <scope>NUCLEOTIDE SEQUENCE [LARGE SCALE GENOMIC DNA]</scope>
    <source>
        <strain evidence="8">As9502</strain>
        <tissue evidence="8">Leaf</tissue>
    </source>
</reference>
<evidence type="ECO:0000256" key="5">
    <source>
        <dbReference type="ARBA" id="ARBA00023242"/>
    </source>
</evidence>
<evidence type="ECO:0000256" key="1">
    <source>
        <dbReference type="ARBA" id="ARBA00004123"/>
    </source>
</evidence>
<dbReference type="SMART" id="SM00353">
    <property type="entry name" value="HLH"/>
    <property type="match status" value="1"/>
</dbReference>
<keyword evidence="3" id="KW-0238">DNA-binding</keyword>
<dbReference type="InterPro" id="IPR044818">
    <property type="entry name" value="ILR3-like"/>
</dbReference>
<name>A0A8T2BAF4_ARASU</name>
<organism evidence="8 9">
    <name type="scientific">Arabidopsis suecica</name>
    <name type="common">Swedish thale-cress</name>
    <name type="synonym">Cardaminopsis suecica</name>
    <dbReference type="NCBI Taxonomy" id="45249"/>
    <lineage>
        <taxon>Eukaryota</taxon>
        <taxon>Viridiplantae</taxon>
        <taxon>Streptophyta</taxon>
        <taxon>Embryophyta</taxon>
        <taxon>Tracheophyta</taxon>
        <taxon>Spermatophyta</taxon>
        <taxon>Magnoliopsida</taxon>
        <taxon>eudicotyledons</taxon>
        <taxon>Gunneridae</taxon>
        <taxon>Pentapetalae</taxon>
        <taxon>rosids</taxon>
        <taxon>malvids</taxon>
        <taxon>Brassicales</taxon>
        <taxon>Brassicaceae</taxon>
        <taxon>Camelineae</taxon>
        <taxon>Arabidopsis</taxon>
    </lineage>
</organism>
<keyword evidence="4" id="KW-0804">Transcription</keyword>
<dbReference type="PANTHER" id="PTHR46133">
    <property type="entry name" value="BHLH TRANSCRIPTION FACTOR"/>
    <property type="match status" value="1"/>
</dbReference>
<comment type="caution">
    <text evidence="8">The sequence shown here is derived from an EMBL/GenBank/DDBJ whole genome shotgun (WGS) entry which is preliminary data.</text>
</comment>
<sequence length="400" mass="45057">MFFFSRIKFGFKFQNSLKSLIYFPITKDFPVLYIYQSLTQQYLLKFSRDNSFFVFCEYPFDIFLPAFSVLLLMYPSIDDDDDLLAALCFDQSNGVEDPYAYIQTNEDNIFQDFGSCGLNLQSQQQQSCNIGAQFDSFSGNLEQVCSFRGENNGVVYSSSIGSAQLDLAASFSGVLQQETRQVCGFRGQNDDSAVPSLQQEPGQVCSGVVEINSSSSVGGVKEELEHVEEECSRKRGRNGSCNKPGTKACREKLRREKLNDKFMDLSSVLEPGRTPKTDKSAILDDAIRVVNQLRGEAHELKETNQKLLEEIKSLKAEKNELREEKLVLKADKEKMVQQLKSMAFPSPSFMPSQHPAAFHPNNMPVYSGYGYYPPNMAMWSPLPPADRDTSRDHKNLPPVA</sequence>
<feature type="coiled-coil region" evidence="6">
    <location>
        <begin position="283"/>
        <end position="338"/>
    </location>
</feature>
<accession>A0A8T2BAF4</accession>
<dbReference type="GO" id="GO:0005634">
    <property type="term" value="C:nucleus"/>
    <property type="evidence" value="ECO:0007669"/>
    <property type="project" value="UniProtKB-SubCell"/>
</dbReference>
<feature type="domain" description="BHLH" evidence="7">
    <location>
        <begin position="242"/>
        <end position="293"/>
    </location>
</feature>
<evidence type="ECO:0000313" key="8">
    <source>
        <dbReference type="EMBL" id="KAG7583053.1"/>
    </source>
</evidence>
<dbReference type="AlphaFoldDB" id="A0A8T2BAF4"/>
<comment type="subcellular location">
    <subcellularLocation>
        <location evidence="1">Nucleus</location>
    </subcellularLocation>
</comment>
<evidence type="ECO:0000259" key="7">
    <source>
        <dbReference type="PROSITE" id="PS50888"/>
    </source>
</evidence>
<keyword evidence="9" id="KW-1185">Reference proteome</keyword>
<dbReference type="PROSITE" id="PS50888">
    <property type="entry name" value="BHLH"/>
    <property type="match status" value="1"/>
</dbReference>
<dbReference type="InterPro" id="IPR011598">
    <property type="entry name" value="bHLH_dom"/>
</dbReference>
<dbReference type="GO" id="GO:0003677">
    <property type="term" value="F:DNA binding"/>
    <property type="evidence" value="ECO:0007669"/>
    <property type="project" value="UniProtKB-KW"/>
</dbReference>
<dbReference type="GO" id="GO:0003700">
    <property type="term" value="F:DNA-binding transcription factor activity"/>
    <property type="evidence" value="ECO:0007669"/>
    <property type="project" value="InterPro"/>
</dbReference>
<evidence type="ECO:0000256" key="3">
    <source>
        <dbReference type="ARBA" id="ARBA00023125"/>
    </source>
</evidence>
<dbReference type="Pfam" id="PF00010">
    <property type="entry name" value="HLH"/>
    <property type="match status" value="1"/>
</dbReference>
<proteinExistence type="predicted"/>
<keyword evidence="5" id="KW-0539">Nucleus</keyword>
<dbReference type="PANTHER" id="PTHR46133:SF7">
    <property type="entry name" value="TRANSCRIPTION FACTOR BHLH34"/>
    <property type="match status" value="1"/>
</dbReference>
<evidence type="ECO:0000256" key="4">
    <source>
        <dbReference type="ARBA" id="ARBA00023163"/>
    </source>
</evidence>
<keyword evidence="6" id="KW-0175">Coiled coil</keyword>
<dbReference type="FunFam" id="4.10.280.10:FF:000165">
    <property type="entry name" value="Transcription factor bHLH104"/>
    <property type="match status" value="1"/>
</dbReference>
<protein>
    <submittedName>
        <fullName evidence="8">Myc-type basic helix-loop-helix (BHLH) domain</fullName>
    </submittedName>
</protein>
<keyword evidence="2" id="KW-0805">Transcription regulation</keyword>
<dbReference type="CDD" id="cd11446">
    <property type="entry name" value="bHLH_AtILR3_like"/>
    <property type="match status" value="1"/>
</dbReference>
<gene>
    <name evidence="8" type="ORF">ISN44_As08g025980</name>
</gene>
<dbReference type="GO" id="GO:0006879">
    <property type="term" value="P:intracellular iron ion homeostasis"/>
    <property type="evidence" value="ECO:0007669"/>
    <property type="project" value="InterPro"/>
</dbReference>